<organism evidence="1 2">
    <name type="scientific">Caballeronia grimmiae</name>
    <dbReference type="NCBI Taxonomy" id="1071679"/>
    <lineage>
        <taxon>Bacteria</taxon>
        <taxon>Pseudomonadati</taxon>
        <taxon>Pseudomonadota</taxon>
        <taxon>Betaproteobacteria</taxon>
        <taxon>Burkholderiales</taxon>
        <taxon>Burkholderiaceae</taxon>
        <taxon>Caballeronia</taxon>
    </lineage>
</organism>
<dbReference type="Proteomes" id="UP000597138">
    <property type="component" value="Unassembled WGS sequence"/>
</dbReference>
<evidence type="ECO:0000313" key="2">
    <source>
        <dbReference type="Proteomes" id="UP000597138"/>
    </source>
</evidence>
<accession>A0ABQ1S8K8</accession>
<reference evidence="2" key="1">
    <citation type="journal article" date="2019" name="Int. J. Syst. Evol. Microbiol.">
        <title>The Global Catalogue of Microorganisms (GCM) 10K type strain sequencing project: providing services to taxonomists for standard genome sequencing and annotation.</title>
        <authorList>
            <consortium name="The Broad Institute Genomics Platform"/>
            <consortium name="The Broad Institute Genome Sequencing Center for Infectious Disease"/>
            <person name="Wu L."/>
            <person name="Ma J."/>
        </authorList>
    </citation>
    <scope>NUCLEOTIDE SEQUENCE [LARGE SCALE GENOMIC DNA]</scope>
    <source>
        <strain evidence="2">CGMCC 1.11013</strain>
    </source>
</reference>
<proteinExistence type="predicted"/>
<dbReference type="EMBL" id="BMEG01000024">
    <property type="protein sequence ID" value="GGD98225.1"/>
    <property type="molecule type" value="Genomic_DNA"/>
</dbReference>
<gene>
    <name evidence="1" type="ORF">GCM10010985_61210</name>
</gene>
<evidence type="ECO:0000313" key="1">
    <source>
        <dbReference type="EMBL" id="GGD98225.1"/>
    </source>
</evidence>
<sequence>MNHWTYDRLRVIGAEIREDALASNHANFAELDLAKAAGFLFSCIHHGEGRGGITVGDKRRYADQLRRLADQLENS</sequence>
<protein>
    <submittedName>
        <fullName evidence="1">Uncharacterized protein</fullName>
    </submittedName>
</protein>
<comment type="caution">
    <text evidence="1">The sequence shown here is derived from an EMBL/GenBank/DDBJ whole genome shotgun (WGS) entry which is preliminary data.</text>
</comment>
<name>A0ABQ1S8K8_9BURK</name>
<keyword evidence="2" id="KW-1185">Reference proteome</keyword>